<dbReference type="AlphaFoldDB" id="A0A7J6VY83"/>
<gene>
    <name evidence="1" type="ORF">FRX31_021348</name>
</gene>
<name>A0A7J6VY83_THATH</name>
<dbReference type="EMBL" id="JABWDY010026002">
    <property type="protein sequence ID" value="KAF5189065.1"/>
    <property type="molecule type" value="Genomic_DNA"/>
</dbReference>
<keyword evidence="2" id="KW-1185">Reference proteome</keyword>
<protein>
    <submittedName>
        <fullName evidence="1">Uncharacterized protein</fullName>
    </submittedName>
</protein>
<comment type="caution">
    <text evidence="1">The sequence shown here is derived from an EMBL/GenBank/DDBJ whole genome shotgun (WGS) entry which is preliminary data.</text>
</comment>
<dbReference type="Proteomes" id="UP000554482">
    <property type="component" value="Unassembled WGS sequence"/>
</dbReference>
<accession>A0A7J6VY83</accession>
<evidence type="ECO:0000313" key="2">
    <source>
        <dbReference type="Proteomes" id="UP000554482"/>
    </source>
</evidence>
<proteinExistence type="predicted"/>
<sequence length="80" mass="8743">MILVEEQLVVMESGTQDGIVIKSEASLQHSLRDSLNVSQEELNVTSENSNTPLLVEEQLVVMEAGTQDGIMTESEVSSQH</sequence>
<reference evidence="1 2" key="1">
    <citation type="submission" date="2020-06" db="EMBL/GenBank/DDBJ databases">
        <title>Transcriptomic and genomic resources for Thalictrum thalictroides and T. hernandezii: Facilitating candidate gene discovery in an emerging model plant lineage.</title>
        <authorList>
            <person name="Arias T."/>
            <person name="Riano-Pachon D.M."/>
            <person name="Di Stilio V.S."/>
        </authorList>
    </citation>
    <scope>NUCLEOTIDE SEQUENCE [LARGE SCALE GENOMIC DNA]</scope>
    <source>
        <strain evidence="2">cv. WT478/WT964</strain>
        <tissue evidence="1">Leaves</tissue>
    </source>
</reference>
<organism evidence="1 2">
    <name type="scientific">Thalictrum thalictroides</name>
    <name type="common">Rue-anemone</name>
    <name type="synonym">Anemone thalictroides</name>
    <dbReference type="NCBI Taxonomy" id="46969"/>
    <lineage>
        <taxon>Eukaryota</taxon>
        <taxon>Viridiplantae</taxon>
        <taxon>Streptophyta</taxon>
        <taxon>Embryophyta</taxon>
        <taxon>Tracheophyta</taxon>
        <taxon>Spermatophyta</taxon>
        <taxon>Magnoliopsida</taxon>
        <taxon>Ranunculales</taxon>
        <taxon>Ranunculaceae</taxon>
        <taxon>Thalictroideae</taxon>
        <taxon>Thalictrum</taxon>
    </lineage>
</organism>
<evidence type="ECO:0000313" key="1">
    <source>
        <dbReference type="EMBL" id="KAF5189065.1"/>
    </source>
</evidence>